<protein>
    <recommendedName>
        <fullName evidence="6">TVP38/TMEM64 family membrane protein</fullName>
    </recommendedName>
</protein>
<comment type="subcellular location">
    <subcellularLocation>
        <location evidence="1 6">Cell membrane</location>
        <topology evidence="1 6">Multi-pass membrane protein</topology>
    </subcellularLocation>
</comment>
<organism evidence="8 9">
    <name type="scientific">Beggiatoa leptomitoformis</name>
    <dbReference type="NCBI Taxonomy" id="288004"/>
    <lineage>
        <taxon>Bacteria</taxon>
        <taxon>Pseudomonadati</taxon>
        <taxon>Pseudomonadota</taxon>
        <taxon>Gammaproteobacteria</taxon>
        <taxon>Thiotrichales</taxon>
        <taxon>Thiotrichaceae</taxon>
        <taxon>Beggiatoa</taxon>
    </lineage>
</organism>
<dbReference type="Proteomes" id="UP000234271">
    <property type="component" value="Chromosome"/>
</dbReference>
<accession>A0A2N9YI25</accession>
<comment type="similarity">
    <text evidence="6">Belongs to the TVP38/TMEM64 family.</text>
</comment>
<name>A0A2N9YI25_9GAMM</name>
<evidence type="ECO:0000259" key="7">
    <source>
        <dbReference type="Pfam" id="PF09335"/>
    </source>
</evidence>
<evidence type="ECO:0000313" key="9">
    <source>
        <dbReference type="Proteomes" id="UP000234271"/>
    </source>
</evidence>
<dbReference type="InterPro" id="IPR032816">
    <property type="entry name" value="VTT_dom"/>
</dbReference>
<evidence type="ECO:0000256" key="3">
    <source>
        <dbReference type="ARBA" id="ARBA00022692"/>
    </source>
</evidence>
<dbReference type="PANTHER" id="PTHR12677">
    <property type="entry name" value="GOLGI APPARATUS MEMBRANE PROTEIN TVP38-RELATED"/>
    <property type="match status" value="1"/>
</dbReference>
<feature type="domain" description="VTT" evidence="7">
    <location>
        <begin position="92"/>
        <end position="209"/>
    </location>
</feature>
<dbReference type="EMBL" id="CP018889">
    <property type="protein sequence ID" value="AUI70157.2"/>
    <property type="molecule type" value="Genomic_DNA"/>
</dbReference>
<evidence type="ECO:0000256" key="2">
    <source>
        <dbReference type="ARBA" id="ARBA00022475"/>
    </source>
</evidence>
<evidence type="ECO:0000256" key="6">
    <source>
        <dbReference type="RuleBase" id="RU366058"/>
    </source>
</evidence>
<dbReference type="OrthoDB" id="9779114at2"/>
<feature type="transmembrane region" description="Helical" evidence="6">
    <location>
        <begin position="217"/>
        <end position="235"/>
    </location>
</feature>
<keyword evidence="2 6" id="KW-1003">Cell membrane</keyword>
<gene>
    <name evidence="8" type="ORF">BLE401_16595</name>
</gene>
<feature type="transmembrane region" description="Helical" evidence="6">
    <location>
        <begin position="20"/>
        <end position="45"/>
    </location>
</feature>
<keyword evidence="3 6" id="KW-0812">Transmembrane</keyword>
<keyword evidence="9" id="KW-1185">Reference proteome</keyword>
<feature type="transmembrane region" description="Helical" evidence="6">
    <location>
        <begin position="66"/>
        <end position="89"/>
    </location>
</feature>
<proteinExistence type="inferred from homology"/>
<keyword evidence="4 6" id="KW-1133">Transmembrane helix</keyword>
<evidence type="ECO:0000256" key="5">
    <source>
        <dbReference type="ARBA" id="ARBA00023136"/>
    </source>
</evidence>
<evidence type="ECO:0000313" key="8">
    <source>
        <dbReference type="EMBL" id="AUI70157.2"/>
    </source>
</evidence>
<dbReference type="GO" id="GO:0005886">
    <property type="term" value="C:plasma membrane"/>
    <property type="evidence" value="ECO:0007669"/>
    <property type="project" value="UniProtKB-SubCell"/>
</dbReference>
<dbReference type="RefSeq" id="WP_083991464.1">
    <property type="nucleotide sequence ID" value="NZ_CP012373.2"/>
</dbReference>
<dbReference type="InterPro" id="IPR015414">
    <property type="entry name" value="TMEM64"/>
</dbReference>
<dbReference type="AlphaFoldDB" id="A0A2N9YI25"/>
<evidence type="ECO:0000256" key="1">
    <source>
        <dbReference type="ARBA" id="ARBA00004651"/>
    </source>
</evidence>
<evidence type="ECO:0000256" key="4">
    <source>
        <dbReference type="ARBA" id="ARBA00022989"/>
    </source>
</evidence>
<sequence>MMTAYLIAFIQRLKQKLWALLTVLMGAGIIIVLFLGIAYITQWFLPASVIHFRDLLKAQDIEAIRQFFLSFGEWSALVFIGTQILQVFFAPLPGQLFGLLGGVIFGFWNGLLLTMIGLSIGSLLAIGLSRLLRETLVQRFVPPAIFNKFDYLIEQGGLFNFFIIFLLPVFPDDAVCFIAGLTRLPLWKLVIVCLIGRLPGMAVLTFVGTALHSDMTLAYLVFSIAMLISLIIWLFDKEIMNYLNPKN</sequence>
<feature type="transmembrane region" description="Helical" evidence="6">
    <location>
        <begin position="95"/>
        <end position="128"/>
    </location>
</feature>
<dbReference type="Pfam" id="PF09335">
    <property type="entry name" value="VTT_dom"/>
    <property type="match status" value="1"/>
</dbReference>
<dbReference type="PANTHER" id="PTHR12677:SF59">
    <property type="entry name" value="GOLGI APPARATUS MEMBRANE PROTEIN TVP38-RELATED"/>
    <property type="match status" value="1"/>
</dbReference>
<keyword evidence="5 6" id="KW-0472">Membrane</keyword>
<reference evidence="9" key="1">
    <citation type="submission" date="2016-12" db="EMBL/GenBank/DDBJ databases">
        <title>Complete Genome Sequence of Beggiatoa leptomitiformis D-401.</title>
        <authorList>
            <person name="Fomenkov A."/>
            <person name="Vincze T."/>
            <person name="Grabovich M."/>
            <person name="Anton B.P."/>
            <person name="Dubinina G."/>
            <person name="Orlova M."/>
            <person name="Belousova E."/>
            <person name="Roberts R.J."/>
        </authorList>
    </citation>
    <scope>NUCLEOTIDE SEQUENCE [LARGE SCALE GENOMIC DNA]</scope>
    <source>
        <strain evidence="9">D-401</strain>
    </source>
</reference>
<feature type="transmembrane region" description="Helical" evidence="6">
    <location>
        <begin position="189"/>
        <end position="210"/>
    </location>
</feature>